<dbReference type="PROSITE" id="PS50932">
    <property type="entry name" value="HTH_LACI_2"/>
    <property type="match status" value="1"/>
</dbReference>
<evidence type="ECO:0000256" key="1">
    <source>
        <dbReference type="ARBA" id="ARBA00023015"/>
    </source>
</evidence>
<keyword evidence="3" id="KW-0804">Transcription</keyword>
<dbReference type="InterPro" id="IPR028082">
    <property type="entry name" value="Peripla_BP_I"/>
</dbReference>
<evidence type="ECO:0000256" key="3">
    <source>
        <dbReference type="ARBA" id="ARBA00023163"/>
    </source>
</evidence>
<dbReference type="SUPFAM" id="SSF53822">
    <property type="entry name" value="Periplasmic binding protein-like I"/>
    <property type="match status" value="1"/>
</dbReference>
<dbReference type="GO" id="GO:0000976">
    <property type="term" value="F:transcription cis-regulatory region binding"/>
    <property type="evidence" value="ECO:0007669"/>
    <property type="project" value="TreeGrafter"/>
</dbReference>
<dbReference type="SMART" id="SM00354">
    <property type="entry name" value="HTH_LACI"/>
    <property type="match status" value="1"/>
</dbReference>
<dbReference type="Pfam" id="PF13377">
    <property type="entry name" value="Peripla_BP_3"/>
    <property type="match status" value="1"/>
</dbReference>
<dbReference type="PANTHER" id="PTHR30146">
    <property type="entry name" value="LACI-RELATED TRANSCRIPTIONAL REPRESSOR"/>
    <property type="match status" value="1"/>
</dbReference>
<evidence type="ECO:0000313" key="5">
    <source>
        <dbReference type="EMBL" id="RHW24018.1"/>
    </source>
</evidence>
<feature type="domain" description="HTH lacI-type" evidence="4">
    <location>
        <begin position="22"/>
        <end position="76"/>
    </location>
</feature>
<keyword evidence="6" id="KW-1185">Reference proteome</keyword>
<dbReference type="OrthoDB" id="37081at2"/>
<dbReference type="CDD" id="cd01392">
    <property type="entry name" value="HTH_LacI"/>
    <property type="match status" value="1"/>
</dbReference>
<dbReference type="PANTHER" id="PTHR30146:SF109">
    <property type="entry name" value="HTH-TYPE TRANSCRIPTIONAL REGULATOR GALS"/>
    <property type="match status" value="1"/>
</dbReference>
<proteinExistence type="predicted"/>
<keyword evidence="1" id="KW-0805">Transcription regulation</keyword>
<evidence type="ECO:0000259" key="4">
    <source>
        <dbReference type="PROSITE" id="PS50932"/>
    </source>
</evidence>
<dbReference type="InterPro" id="IPR000843">
    <property type="entry name" value="HTH_LacI"/>
</dbReference>
<dbReference type="InterPro" id="IPR010982">
    <property type="entry name" value="Lambda_DNA-bd_dom_sf"/>
</dbReference>
<dbReference type="Pfam" id="PF00356">
    <property type="entry name" value="LacI"/>
    <property type="match status" value="1"/>
</dbReference>
<dbReference type="SUPFAM" id="SSF47413">
    <property type="entry name" value="lambda repressor-like DNA-binding domains"/>
    <property type="match status" value="1"/>
</dbReference>
<dbReference type="Proteomes" id="UP000283644">
    <property type="component" value="Unassembled WGS sequence"/>
</dbReference>
<dbReference type="CDD" id="cd06278">
    <property type="entry name" value="PBP1_LacI-like"/>
    <property type="match status" value="1"/>
</dbReference>
<evidence type="ECO:0000313" key="6">
    <source>
        <dbReference type="Proteomes" id="UP000283644"/>
    </source>
</evidence>
<dbReference type="AlphaFoldDB" id="A0A417XU71"/>
<keyword evidence="2" id="KW-0238">DNA-binding</keyword>
<evidence type="ECO:0000256" key="2">
    <source>
        <dbReference type="ARBA" id="ARBA00023125"/>
    </source>
</evidence>
<reference evidence="5 6" key="1">
    <citation type="submission" date="2018-09" db="EMBL/GenBank/DDBJ databases">
        <title>Genome sequencing of Nocardioides immobilis CCTCC AB 2017083 for comparison to Nocardioides silvaticus.</title>
        <authorList>
            <person name="Li C."/>
            <person name="Wang G."/>
        </authorList>
    </citation>
    <scope>NUCLEOTIDE SEQUENCE [LARGE SCALE GENOMIC DNA]</scope>
    <source>
        <strain evidence="5 6">CCTCC AB 2017083</strain>
    </source>
</reference>
<organism evidence="5 6">
    <name type="scientific">Nocardioides immobilis</name>
    <dbReference type="NCBI Taxonomy" id="2049295"/>
    <lineage>
        <taxon>Bacteria</taxon>
        <taxon>Bacillati</taxon>
        <taxon>Actinomycetota</taxon>
        <taxon>Actinomycetes</taxon>
        <taxon>Propionibacteriales</taxon>
        <taxon>Nocardioidaceae</taxon>
        <taxon>Nocardioides</taxon>
    </lineage>
</organism>
<dbReference type="Gene3D" id="1.10.260.40">
    <property type="entry name" value="lambda repressor-like DNA-binding domains"/>
    <property type="match status" value="1"/>
</dbReference>
<dbReference type="Gene3D" id="3.40.50.2300">
    <property type="match status" value="2"/>
</dbReference>
<gene>
    <name evidence="5" type="ORF">D0Z08_26905</name>
</gene>
<protein>
    <submittedName>
        <fullName evidence="5">LacI family transcriptional regulator</fullName>
    </submittedName>
</protein>
<sequence length="358" mass="38322">MKSYSCWIQSSLFARYADRVSTTSRDVARVAGVSQSTVSRVLQNRGNVEESTRQRVLKALEDTGYVPNLQARAMRMRRSGLVGVVTGSITNPFYPELLDGLARALAGADLRMALWTADEPASSTVAVQAIQGGAADGLIFTTATPSDPALREAVAQHLPIVLVNRSISGLHCDQVTSDNVAGGQLVAEYFLAHGRTEVAVVGGSDLISTGRERRQGFVSAMAENGIEIPPHRQPECDYTHDAAVNVGLELLGHPNPPSAVFCVNDLVAFGIQDAAFRLGVAVPDALWVAGYDDIPMAAWDRIDLTSVRQPIESLAKVAVECLLKRITNPDEPYEHRRFGAELAVRGSTAGAPPPPDAI</sequence>
<dbReference type="InterPro" id="IPR046335">
    <property type="entry name" value="LacI/GalR-like_sensor"/>
</dbReference>
<accession>A0A417XU71</accession>
<comment type="caution">
    <text evidence="5">The sequence shown here is derived from an EMBL/GenBank/DDBJ whole genome shotgun (WGS) entry which is preliminary data.</text>
</comment>
<dbReference type="EMBL" id="QXGH01000037">
    <property type="protein sequence ID" value="RHW24018.1"/>
    <property type="molecule type" value="Genomic_DNA"/>
</dbReference>
<dbReference type="GO" id="GO:0003700">
    <property type="term" value="F:DNA-binding transcription factor activity"/>
    <property type="evidence" value="ECO:0007669"/>
    <property type="project" value="TreeGrafter"/>
</dbReference>
<name>A0A417XU71_9ACTN</name>